<dbReference type="PANTHER" id="PTHR47883:SF12">
    <property type="entry name" value="SEA DOMAIN-CONTAINING PROTEIN"/>
    <property type="match status" value="1"/>
</dbReference>
<sequence>MNMFIFTKQVQQTTIQYNIKNYNVNYFALFGINSNKQIIIDSRINVTLSFSVLSAALICTTCDVLVRGSTLIFIASGQQLSGAILTPVLSAQFEHSFIQFRLNSSNSSGLVNVVKNALHLFAISNCFVTGYNYVKSDYNGIASSLVAVEITLNVDQLTICANQQKLFGSESITMNQVGTETLSCDVCNTSVLVYGICSDGLQFGVEVEGMLQCVFPFEYIENQCTCARGYLLNITHCSNVVDNLTDISRLVGENYNELNGSVTDIYSTMHNIDSNIVKNYTTATASLLEISTKLEEYIISNFTLSDQNLLKNTSYIEQVIASNATQLQNTILATFNFTDFVATQNLTLNSSNIEQYILSNFTKMDANQFQNFSVLENRLQANFTSVSNSLVNNISALANQSISGLKANSSKLEQYIIGNFTVSDTNIKTNVSNLELKLSNSINQLNSSLAGNISQLNSTILANLKQNSSNIELFIQSNYSKVNGNLLANASLLDSRIQSNFTSFNSSLASNISTLGSQITANLVANSSKLEQYITGNYSQVNAYLALNTSTLDLKINSSFNSLNGALANNISSLNSSSIASLVANSSQLEQYIASNYSSANGLLLANTNTLDSRIQSNFTSLNNSLVNNISALANQSISGLKANSSKLEQYIIGNFTVSDTNIKTNVSNLELKLSNSINQLNSSLAGNISQLNSTILANLKQNSSNIELFIQSNYSKVNGNLLANASLLDSRIQSNFTSFNSSLASNISTLGSQITANLVANSSKLEQYITGNYSQVNAYLALNTSTLDLKINSSFNSLNGALANNISSLNSSSIASLVANSSKLEQYIASNYSSANGLLLANTNTLDSRIQSNFTSLNNSLVNNISALANQSISGLKANSSKLEQYIIGNFTVSDTNIKTNVSNLELKLSNSINQLNSSLAGNISQLNSTILANLKQNSSNIELFIQSNYSKVNGNLLANASLLDSRIQSNFTSFNSSLASNISTLGSQITANLVANSSKLEQYITGNYSYADSNVQLKTSEIDSNMFGNYTQINITTQNLMIQLQKELSCSTVYGFYLNSNGDCVQAPTSCVISGQIVMETVCVCPAGYSVIQNECKQQSYKIQLDQMLMCDVPLFTAPFDLFAITRTISSQAEFGSGSVFSISEYVQNSFIDIAENVYNQGGPTLFLQNTFINIKIQVGAVDIYKTGAFLTNAQEFNITQLQILSRPGTSITAPVNTDITIFTNLIKSISNNAVDFNDIQISLNIVHSQCGIKLVGWLINTQLLVTNYKISGLYYTDGKVSLLLNLAQGTNVQLKNLNFKPEYFHCGNESSYIITQIYSSVFQFTNIVFIIGDDYKQTLNSIATNDKPYVFGGLITWLQTSSVNVYNVILDCNQIFNTSTIKQSGILIGSAQYNGMIHIQQMCLNYNLVSLGTYIFQFGVFGLIEIFLSVKDSSINIYLECNQAEVLGFIGDTMYTYEISKLTVKSIYKMYIQAYSVGIFSGRIMEITTNSKISQVKIFNSQLNSPKLSFAGLFAGYTKQSNLILDNIHFNNCSIKQGIYNVGTITGIVYESNIEILNIIISNVNIYGQYFAGVLIGSSQNTIYNVQNSYMTGDNYFNGEYIDNCNIITKTNTILCE</sequence>
<protein>
    <submittedName>
        <fullName evidence="1">Uncharacterized protein</fullName>
    </submittedName>
</protein>
<dbReference type="EMBL" id="CAXDID020000168">
    <property type="protein sequence ID" value="CAL6046563.1"/>
    <property type="molecule type" value="Genomic_DNA"/>
</dbReference>
<proteinExistence type="predicted"/>
<keyword evidence="2" id="KW-1185">Reference proteome</keyword>
<organism evidence="1 2">
    <name type="scientific">Hexamita inflata</name>
    <dbReference type="NCBI Taxonomy" id="28002"/>
    <lineage>
        <taxon>Eukaryota</taxon>
        <taxon>Metamonada</taxon>
        <taxon>Diplomonadida</taxon>
        <taxon>Hexamitidae</taxon>
        <taxon>Hexamitinae</taxon>
        <taxon>Hexamita</taxon>
    </lineage>
</organism>
<dbReference type="PANTHER" id="PTHR47883">
    <property type="entry name" value="YIPPEE DOMAIN-CONTAINING PROTEIN"/>
    <property type="match status" value="1"/>
</dbReference>
<evidence type="ECO:0000313" key="1">
    <source>
        <dbReference type="EMBL" id="CAL6046563.1"/>
    </source>
</evidence>
<reference evidence="1 2" key="1">
    <citation type="submission" date="2024-07" db="EMBL/GenBank/DDBJ databases">
        <authorList>
            <person name="Akdeniz Z."/>
        </authorList>
    </citation>
    <scope>NUCLEOTIDE SEQUENCE [LARGE SCALE GENOMIC DNA]</scope>
</reference>
<name>A0ABP1JVA7_9EUKA</name>
<accession>A0ABP1JVA7</accession>
<comment type="caution">
    <text evidence="1">The sequence shown here is derived from an EMBL/GenBank/DDBJ whole genome shotgun (WGS) entry which is preliminary data.</text>
</comment>
<gene>
    <name evidence="1" type="ORF">HINF_LOCUS41787</name>
</gene>
<dbReference type="Proteomes" id="UP001642409">
    <property type="component" value="Unassembled WGS sequence"/>
</dbReference>
<evidence type="ECO:0000313" key="2">
    <source>
        <dbReference type="Proteomes" id="UP001642409"/>
    </source>
</evidence>